<organism evidence="1 2">
    <name type="scientific">Dictyobacter formicarum</name>
    <dbReference type="NCBI Taxonomy" id="2778368"/>
    <lineage>
        <taxon>Bacteria</taxon>
        <taxon>Bacillati</taxon>
        <taxon>Chloroflexota</taxon>
        <taxon>Ktedonobacteria</taxon>
        <taxon>Ktedonobacterales</taxon>
        <taxon>Dictyobacteraceae</taxon>
        <taxon>Dictyobacter</taxon>
    </lineage>
</organism>
<proteinExistence type="predicted"/>
<gene>
    <name evidence="1" type="ORF">KSZ_25730</name>
</gene>
<dbReference type="PANTHER" id="PTHR12697:SF5">
    <property type="entry name" value="DEOXYHYPUSINE HYDROXYLASE"/>
    <property type="match status" value="1"/>
</dbReference>
<reference evidence="1 2" key="1">
    <citation type="journal article" date="2021" name="Int. J. Syst. Evol. Microbiol.">
        <title>Reticulibacter mediterranei gen. nov., sp. nov., within the new family Reticulibacteraceae fam. nov., and Ktedonospora formicarum gen. nov., sp. nov., Ktedonobacter robiniae sp. nov., Dictyobacter formicarum sp. nov. and Dictyobacter arantiisoli sp. nov., belonging to the class Ktedonobacteria.</title>
        <authorList>
            <person name="Yabe S."/>
            <person name="Zheng Y."/>
            <person name="Wang C.M."/>
            <person name="Sakai Y."/>
            <person name="Abe K."/>
            <person name="Yokota A."/>
            <person name="Donadio S."/>
            <person name="Cavaletti L."/>
            <person name="Monciardini P."/>
        </authorList>
    </citation>
    <scope>NUCLEOTIDE SEQUENCE [LARGE SCALE GENOMIC DNA]</scope>
    <source>
        <strain evidence="1 2">SOSP1-9</strain>
    </source>
</reference>
<evidence type="ECO:0000313" key="1">
    <source>
        <dbReference type="EMBL" id="GHO84567.1"/>
    </source>
</evidence>
<dbReference type="Pfam" id="PF13646">
    <property type="entry name" value="HEAT_2"/>
    <property type="match status" value="3"/>
</dbReference>
<dbReference type="RefSeq" id="WP_201362178.1">
    <property type="nucleotide sequence ID" value="NZ_BNJJ01000006.1"/>
</dbReference>
<dbReference type="InterPro" id="IPR004155">
    <property type="entry name" value="PBS_lyase_HEAT"/>
</dbReference>
<accession>A0ABQ3VEI1</accession>
<dbReference type="Pfam" id="PF03130">
    <property type="entry name" value="HEAT_PBS"/>
    <property type="match status" value="2"/>
</dbReference>
<dbReference type="SUPFAM" id="SSF48371">
    <property type="entry name" value="ARM repeat"/>
    <property type="match status" value="1"/>
</dbReference>
<dbReference type="InterPro" id="IPR011989">
    <property type="entry name" value="ARM-like"/>
</dbReference>
<comment type="caution">
    <text evidence="1">The sequence shown here is derived from an EMBL/GenBank/DDBJ whole genome shotgun (WGS) entry which is preliminary data.</text>
</comment>
<evidence type="ECO:0008006" key="3">
    <source>
        <dbReference type="Google" id="ProtNLM"/>
    </source>
</evidence>
<keyword evidence="2" id="KW-1185">Reference proteome</keyword>
<dbReference type="PANTHER" id="PTHR12697">
    <property type="entry name" value="PBS LYASE HEAT-LIKE PROTEIN"/>
    <property type="match status" value="1"/>
</dbReference>
<dbReference type="SMART" id="SM00567">
    <property type="entry name" value="EZ_HEAT"/>
    <property type="match status" value="12"/>
</dbReference>
<sequence length="528" mass="57668">MIDIEHSLDQFITDLNSEDDVVQIPMRGERRDNECERAIESLATALNSDTDSNELAVSTHTDDALPDLLIRLYHPQQQRRLETIYALAELKDERAIKPLIALFEDEVGEISLTAATVLAAFGSVALEPLLAALASKSVDLRYCAAEALGELGDKRAVVALLIATRDEDQYVRAQAAEALGKLGDYRAVEPLILMLHDEYTDARSKAAEALGLLCDYRAVTPLILALNDKKERVRIEAIHALALLGDSSAIGPLLTLLPDSLYYERIEIIEALGALNDEQAIEPLLQRALHDDEKRVRQESIVALGHLGDERVIEPLKEALTTTTDSFLRSYIIKALGMLGCRYAQHISCLLAVLLPWLSDTSQGLSYYVRASAATALGRFGDIRVLQPLLARLDDDNYYVRGHVALALADIADSRVIPPLIRALSDVHPSVRAMGAEALGKCGDKRAIVPLSDKLNDESGAVRANAAEALGFLGAVQAVPLLALLQSDNTPVAVDKPDWQCRMVKDVACEAIERITMRSETTHNIAGH</sequence>
<protein>
    <recommendedName>
        <fullName evidence="3">Phycocyanobilin lyase</fullName>
    </recommendedName>
</protein>
<dbReference type="InterPro" id="IPR016024">
    <property type="entry name" value="ARM-type_fold"/>
</dbReference>
<dbReference type="EMBL" id="BNJJ01000006">
    <property type="protein sequence ID" value="GHO84567.1"/>
    <property type="molecule type" value="Genomic_DNA"/>
</dbReference>
<name>A0ABQ3VEI1_9CHLR</name>
<evidence type="ECO:0000313" key="2">
    <source>
        <dbReference type="Proteomes" id="UP000635565"/>
    </source>
</evidence>
<dbReference type="Gene3D" id="1.25.10.10">
    <property type="entry name" value="Leucine-rich Repeat Variant"/>
    <property type="match status" value="4"/>
</dbReference>
<dbReference type="Proteomes" id="UP000635565">
    <property type="component" value="Unassembled WGS sequence"/>
</dbReference>